<keyword evidence="2" id="KW-1185">Reference proteome</keyword>
<organism evidence="1 2">
    <name type="scientific">Paracoccus amoyensis</name>
    <dbReference type="NCBI Taxonomy" id="2760093"/>
    <lineage>
        <taxon>Bacteria</taxon>
        <taxon>Pseudomonadati</taxon>
        <taxon>Pseudomonadota</taxon>
        <taxon>Alphaproteobacteria</taxon>
        <taxon>Rhodobacterales</taxon>
        <taxon>Paracoccaceae</taxon>
        <taxon>Paracoccus</taxon>
    </lineage>
</organism>
<dbReference type="EMBL" id="JACOQL010000004">
    <property type="protein sequence ID" value="MBC9247904.1"/>
    <property type="molecule type" value="Genomic_DNA"/>
</dbReference>
<reference evidence="1" key="1">
    <citation type="submission" date="2020-08" db="EMBL/GenBank/DDBJ databases">
        <title>Paracoccus amoyensis sp. nov., isolated from the surface seawater at coast of Xiamen, Fujian.</title>
        <authorList>
            <person name="Lyu L."/>
        </authorList>
    </citation>
    <scope>NUCLEOTIDE SEQUENCE</scope>
    <source>
        <strain evidence="1">11-3</strain>
    </source>
</reference>
<dbReference type="AlphaFoldDB" id="A0A926GIK1"/>
<evidence type="ECO:0000313" key="1">
    <source>
        <dbReference type="EMBL" id="MBC9247904.1"/>
    </source>
</evidence>
<evidence type="ECO:0000313" key="2">
    <source>
        <dbReference type="Proteomes" id="UP000608594"/>
    </source>
</evidence>
<gene>
    <name evidence="1" type="ORF">H4P12_14580</name>
</gene>
<sequence length="49" mass="5442">MAARDEIFTIFPELDEHIAPVAGARIFAPGRKARNLARRHGQAKKALVM</sequence>
<proteinExistence type="predicted"/>
<name>A0A926GIK1_9RHOB</name>
<protein>
    <submittedName>
        <fullName evidence="1">Uncharacterized protein</fullName>
    </submittedName>
</protein>
<dbReference type="Proteomes" id="UP000608594">
    <property type="component" value="Unassembled WGS sequence"/>
</dbReference>
<comment type="caution">
    <text evidence="1">The sequence shown here is derived from an EMBL/GenBank/DDBJ whole genome shotgun (WGS) entry which is preliminary data.</text>
</comment>
<accession>A0A926GIK1</accession>
<dbReference type="RefSeq" id="WP_187794389.1">
    <property type="nucleotide sequence ID" value="NZ_JACOQL010000004.1"/>
</dbReference>